<name>A0ABV5KCK1_9ACTN</name>
<dbReference type="SUPFAM" id="SSF47384">
    <property type="entry name" value="Homodimeric domain of signal transducing histidine kinase"/>
    <property type="match status" value="1"/>
</dbReference>
<dbReference type="Pfam" id="PF00512">
    <property type="entry name" value="HisKA"/>
    <property type="match status" value="1"/>
</dbReference>
<reference evidence="12 13" key="1">
    <citation type="submission" date="2024-09" db="EMBL/GenBank/DDBJ databases">
        <authorList>
            <person name="Sun Q."/>
            <person name="Mori K."/>
        </authorList>
    </citation>
    <scope>NUCLEOTIDE SEQUENCE [LARGE SCALE GENOMIC DNA]</scope>
    <source>
        <strain evidence="12 13">JCM 9626</strain>
    </source>
</reference>
<keyword evidence="6" id="KW-0547">Nucleotide-binding</keyword>
<evidence type="ECO:0000256" key="10">
    <source>
        <dbReference type="ARBA" id="ARBA00039401"/>
    </source>
</evidence>
<dbReference type="InterPro" id="IPR005467">
    <property type="entry name" value="His_kinase_dom"/>
</dbReference>
<dbReference type="InterPro" id="IPR003661">
    <property type="entry name" value="HisK_dim/P_dom"/>
</dbReference>
<dbReference type="InterPro" id="IPR029016">
    <property type="entry name" value="GAF-like_dom_sf"/>
</dbReference>
<evidence type="ECO:0000256" key="7">
    <source>
        <dbReference type="ARBA" id="ARBA00022777"/>
    </source>
</evidence>
<evidence type="ECO:0000256" key="9">
    <source>
        <dbReference type="ARBA" id="ARBA00023012"/>
    </source>
</evidence>
<comment type="subcellular location">
    <subcellularLocation>
        <location evidence="2">Cell membrane</location>
    </subcellularLocation>
</comment>
<evidence type="ECO:0000256" key="6">
    <source>
        <dbReference type="ARBA" id="ARBA00022741"/>
    </source>
</evidence>
<dbReference type="PRINTS" id="PR00344">
    <property type="entry name" value="BCTRLSENSOR"/>
</dbReference>
<evidence type="ECO:0000256" key="3">
    <source>
        <dbReference type="ARBA" id="ARBA00012438"/>
    </source>
</evidence>
<dbReference type="SMART" id="SM00387">
    <property type="entry name" value="HATPase_c"/>
    <property type="match status" value="1"/>
</dbReference>
<dbReference type="InterPro" id="IPR036097">
    <property type="entry name" value="HisK_dim/P_sf"/>
</dbReference>
<feature type="domain" description="Histidine kinase" evidence="11">
    <location>
        <begin position="177"/>
        <end position="386"/>
    </location>
</feature>
<dbReference type="GO" id="GO:0005524">
    <property type="term" value="F:ATP binding"/>
    <property type="evidence" value="ECO:0007669"/>
    <property type="project" value="UniProtKB-KW"/>
</dbReference>
<dbReference type="InterPro" id="IPR036890">
    <property type="entry name" value="HATPase_C_sf"/>
</dbReference>
<organism evidence="12 13">
    <name type="scientific">Nocardioides plantarum</name>
    <dbReference type="NCBI Taxonomy" id="29299"/>
    <lineage>
        <taxon>Bacteria</taxon>
        <taxon>Bacillati</taxon>
        <taxon>Actinomycetota</taxon>
        <taxon>Actinomycetes</taxon>
        <taxon>Propionibacteriales</taxon>
        <taxon>Nocardioidaceae</taxon>
        <taxon>Nocardioides</taxon>
    </lineage>
</organism>
<dbReference type="Pfam" id="PF01590">
    <property type="entry name" value="GAF"/>
    <property type="match status" value="1"/>
</dbReference>
<dbReference type="Gene3D" id="3.30.565.10">
    <property type="entry name" value="Histidine kinase-like ATPase, C-terminal domain"/>
    <property type="match status" value="1"/>
</dbReference>
<keyword evidence="9" id="KW-0902">Two-component regulatory system</keyword>
<comment type="catalytic activity">
    <reaction evidence="1">
        <text>ATP + protein L-histidine = ADP + protein N-phospho-L-histidine.</text>
        <dbReference type="EC" id="2.7.13.3"/>
    </reaction>
</comment>
<dbReference type="RefSeq" id="WP_170215407.1">
    <property type="nucleotide sequence ID" value="NZ_JBHMDG010000021.1"/>
</dbReference>
<evidence type="ECO:0000313" key="12">
    <source>
        <dbReference type="EMBL" id="MFB9314474.1"/>
    </source>
</evidence>
<dbReference type="PANTHER" id="PTHR42878">
    <property type="entry name" value="TWO-COMPONENT HISTIDINE KINASE"/>
    <property type="match status" value="1"/>
</dbReference>
<comment type="caution">
    <text evidence="12">The sequence shown here is derived from an EMBL/GenBank/DDBJ whole genome shotgun (WGS) entry which is preliminary data.</text>
</comment>
<protein>
    <recommendedName>
        <fullName evidence="10">Sensor-like histidine kinase SenX3</fullName>
        <ecNumber evidence="3">2.7.13.3</ecNumber>
    </recommendedName>
</protein>
<dbReference type="Gene3D" id="3.30.450.40">
    <property type="match status" value="1"/>
</dbReference>
<dbReference type="SUPFAM" id="SSF55781">
    <property type="entry name" value="GAF domain-like"/>
    <property type="match status" value="1"/>
</dbReference>
<dbReference type="InterPro" id="IPR004358">
    <property type="entry name" value="Sig_transdc_His_kin-like_C"/>
</dbReference>
<dbReference type="InterPro" id="IPR003594">
    <property type="entry name" value="HATPase_dom"/>
</dbReference>
<keyword evidence="5" id="KW-0808">Transferase</keyword>
<keyword evidence="4" id="KW-0597">Phosphoprotein</keyword>
<sequence>MTDTTGALRRASIDQYDVLGHPPRLELTAIVELAAKVCGTPMATVNLITDTEQHQVAAYGFDAGICRREDSMCAAVLGQDTPLVVPDAREDVRFRDNPFVTGAIGSVRFYASHQLTSLDGVVIGTLCVFDDKPRTLDAEQVEALGTLAERVVDVLELSLRSRQLAQSNERLSSFAGRVSHDLKSPLTSVSMSLEMLRERLADDDQADDAVWLLERAINGSRRMASLIDEVLSYASLGGAMSAEPVDLGEVLGDVLSDLSGSLSGVEVSRGPLPTVVGDATQLRSVLQNLLDNASKYRHPTRPLAIAVSAARVDDTRVAVSVADNGLGVPAADRERVFEPRVRLSDDDRGSGIGLDTVRRVVQAHGGSIAISETPGGGATVTFELLV</sequence>
<evidence type="ECO:0000256" key="2">
    <source>
        <dbReference type="ARBA" id="ARBA00004236"/>
    </source>
</evidence>
<evidence type="ECO:0000313" key="13">
    <source>
        <dbReference type="Proteomes" id="UP001589750"/>
    </source>
</evidence>
<dbReference type="Pfam" id="PF02518">
    <property type="entry name" value="HATPase_c"/>
    <property type="match status" value="1"/>
</dbReference>
<dbReference type="Proteomes" id="UP001589750">
    <property type="component" value="Unassembled WGS sequence"/>
</dbReference>
<evidence type="ECO:0000256" key="4">
    <source>
        <dbReference type="ARBA" id="ARBA00022553"/>
    </source>
</evidence>
<proteinExistence type="predicted"/>
<accession>A0ABV5KCK1</accession>
<evidence type="ECO:0000256" key="1">
    <source>
        <dbReference type="ARBA" id="ARBA00000085"/>
    </source>
</evidence>
<dbReference type="EC" id="2.7.13.3" evidence="3"/>
<evidence type="ECO:0000256" key="8">
    <source>
        <dbReference type="ARBA" id="ARBA00022840"/>
    </source>
</evidence>
<keyword evidence="7" id="KW-0418">Kinase</keyword>
<evidence type="ECO:0000259" key="11">
    <source>
        <dbReference type="PROSITE" id="PS50109"/>
    </source>
</evidence>
<dbReference type="Gene3D" id="1.10.287.130">
    <property type="match status" value="1"/>
</dbReference>
<dbReference type="CDD" id="cd00082">
    <property type="entry name" value="HisKA"/>
    <property type="match status" value="1"/>
</dbReference>
<dbReference type="PROSITE" id="PS50109">
    <property type="entry name" value="HIS_KIN"/>
    <property type="match status" value="1"/>
</dbReference>
<dbReference type="SUPFAM" id="SSF55874">
    <property type="entry name" value="ATPase domain of HSP90 chaperone/DNA topoisomerase II/histidine kinase"/>
    <property type="match status" value="1"/>
</dbReference>
<dbReference type="EMBL" id="JBHMDG010000021">
    <property type="protein sequence ID" value="MFB9314474.1"/>
    <property type="molecule type" value="Genomic_DNA"/>
</dbReference>
<dbReference type="InterPro" id="IPR050351">
    <property type="entry name" value="BphY/WalK/GraS-like"/>
</dbReference>
<dbReference type="SMART" id="SM00388">
    <property type="entry name" value="HisKA"/>
    <property type="match status" value="1"/>
</dbReference>
<keyword evidence="13" id="KW-1185">Reference proteome</keyword>
<keyword evidence="8 12" id="KW-0067">ATP-binding</keyword>
<dbReference type="InterPro" id="IPR003018">
    <property type="entry name" value="GAF"/>
</dbReference>
<evidence type="ECO:0000256" key="5">
    <source>
        <dbReference type="ARBA" id="ARBA00022679"/>
    </source>
</evidence>
<gene>
    <name evidence="12" type="ORF">ACFFRI_15565</name>
</gene>
<dbReference type="PANTHER" id="PTHR42878:SF7">
    <property type="entry name" value="SENSOR HISTIDINE KINASE GLRK"/>
    <property type="match status" value="1"/>
</dbReference>